<evidence type="ECO:0000313" key="2">
    <source>
        <dbReference type="EMBL" id="ULT90304.1"/>
    </source>
</evidence>
<dbReference type="EMBL" id="CP090895">
    <property type="protein sequence ID" value="ULT90304.1"/>
    <property type="molecule type" value="Genomic_DNA"/>
</dbReference>
<keyword evidence="1" id="KW-0472">Membrane</keyword>
<keyword evidence="1" id="KW-1133">Transmembrane helix</keyword>
<dbReference type="InterPro" id="IPR004951">
    <property type="entry name" value="DUF268_CAE_spp"/>
</dbReference>
<dbReference type="PANTHER" id="PTHR31562:SF4">
    <property type="entry name" value="DUF268 DOMAIN-CONTAINING PROTEIN-RELATED"/>
    <property type="match status" value="1"/>
</dbReference>
<feature type="transmembrane region" description="Helical" evidence="1">
    <location>
        <begin position="386"/>
        <end position="405"/>
    </location>
</feature>
<protein>
    <recommendedName>
        <fullName evidence="4">DUF268 domain-containing protein</fullName>
    </recommendedName>
</protein>
<keyword evidence="1" id="KW-0812">Transmembrane</keyword>
<dbReference type="AlphaFoldDB" id="A0AAE9D1Q5"/>
<evidence type="ECO:0000256" key="1">
    <source>
        <dbReference type="SAM" id="Phobius"/>
    </source>
</evidence>
<name>A0AAE9D1Q5_CAEBR</name>
<dbReference type="Pfam" id="PF03269">
    <property type="entry name" value="DUF268"/>
    <property type="match status" value="2"/>
</dbReference>
<gene>
    <name evidence="2" type="ORF">L3Y34_008572</name>
</gene>
<reference evidence="2 3" key="1">
    <citation type="submission" date="2022-02" db="EMBL/GenBank/DDBJ databases">
        <title>Chromosome-level reference genomes for two strains of Caenorhabditis briggsae: an improved platform for comparative genomics.</title>
        <authorList>
            <person name="Stevens L."/>
            <person name="Andersen E.C."/>
        </authorList>
    </citation>
    <scope>NUCLEOTIDE SEQUENCE [LARGE SCALE GENOMIC DNA]</scope>
    <source>
        <strain evidence="2">QX1410_ONT</strain>
        <tissue evidence="2">Whole-organism</tissue>
    </source>
</reference>
<sequence>MVINRADPNVPFRRFLAILITLGLLIFVFTVYNNSDSTRNLETLKSRLRYPSNQTGISKQLSNYDLNEYNVKTYNGYVTMNELNEKVYKLLGYEIELPTLPVPTLRMINEPTCELVFSEWLKVSQQPQPDKPQRTIPSRDSDAFLLFGYAALGKWYINDKNSLFGEKPRNWDRISELMDYSKDQLGKMAYHKESVSMYHAMAANRLDGKSGVVIGSMQPWVEVMALKNGAKTVLTVEYNPLKIQDEFKDRMSAILPSEFVKKYRDYYEKFDFAASFSSIEHSGLGRYGDPLDPIGDLREMLKIKCILKKGGLLFLAFPLGTDSIQYNAHRIYGPVRLALMFYGFEWLSTFNGEQEQPFDLNSLNLHSKVKFQQAQYTMSTSECATIPIHFTLAFGLLLMIAILLIKDRNGYTNLAEVALKLRGSEGFNSIIPTVTNHKNVSVKTRKGLVSLDELNENVFKKLGYDILEPTIPVPTLRMTNEPTCETVFSEWKRISELPQPEYPPKEIPSDRMDEFLLYNYTAMNKWYINDKNSDKGERPRNWDKLSDMIKWPRQKLGGLAYGTDGVSIYDAMKFHRLDGKSGVVIGSMQPWVEVSALVHGASKVLTVEYNKLEIQEEFRDRMSSILPIEFVSNWQKYADKFDFAASFSSIEHSGLGRYGDPIDPIGDLREMLKIKCILKPGGLLFLGVPLGTDAIQYNAHRIYGSVRLAMMFYGYEWLGTFSGNTEQPNDLTAERLHSRNIFGMTQNTIVLRKL</sequence>
<accession>A0AAE9D1Q5</accession>
<organism evidence="2 3">
    <name type="scientific">Caenorhabditis briggsae</name>
    <dbReference type="NCBI Taxonomy" id="6238"/>
    <lineage>
        <taxon>Eukaryota</taxon>
        <taxon>Metazoa</taxon>
        <taxon>Ecdysozoa</taxon>
        <taxon>Nematoda</taxon>
        <taxon>Chromadorea</taxon>
        <taxon>Rhabditida</taxon>
        <taxon>Rhabditina</taxon>
        <taxon>Rhabditomorpha</taxon>
        <taxon>Rhabditoidea</taxon>
        <taxon>Rhabditidae</taxon>
        <taxon>Peloderinae</taxon>
        <taxon>Caenorhabditis</taxon>
    </lineage>
</organism>
<evidence type="ECO:0000313" key="3">
    <source>
        <dbReference type="Proteomes" id="UP000827892"/>
    </source>
</evidence>
<dbReference type="PANTHER" id="PTHR31562">
    <property type="entry name" value="PROTEIN CBG18972"/>
    <property type="match status" value="1"/>
</dbReference>
<evidence type="ECO:0008006" key="4">
    <source>
        <dbReference type="Google" id="ProtNLM"/>
    </source>
</evidence>
<proteinExistence type="predicted"/>
<feature type="transmembrane region" description="Helical" evidence="1">
    <location>
        <begin position="12"/>
        <end position="32"/>
    </location>
</feature>
<dbReference type="Proteomes" id="UP000827892">
    <property type="component" value="Chromosome V"/>
</dbReference>